<evidence type="ECO:0000256" key="2">
    <source>
        <dbReference type="ARBA" id="ARBA00022692"/>
    </source>
</evidence>
<feature type="transmembrane region" description="Helical" evidence="5">
    <location>
        <begin position="95"/>
        <end position="127"/>
    </location>
</feature>
<dbReference type="InterPro" id="IPR000537">
    <property type="entry name" value="UbiA_prenyltransferase"/>
</dbReference>
<evidence type="ECO:0000256" key="4">
    <source>
        <dbReference type="ARBA" id="ARBA00023136"/>
    </source>
</evidence>
<dbReference type="KEGG" id="mzh:Mzhil_0946"/>
<evidence type="ECO:0000313" key="7">
    <source>
        <dbReference type="Proteomes" id="UP000006622"/>
    </source>
</evidence>
<dbReference type="CDD" id="cd13966">
    <property type="entry name" value="PT_UbiA_4"/>
    <property type="match status" value="1"/>
</dbReference>
<dbReference type="InterPro" id="IPR044878">
    <property type="entry name" value="UbiA_sf"/>
</dbReference>
<gene>
    <name evidence="6" type="ordered locus">Mzhil_0946</name>
</gene>
<reference evidence="6" key="1">
    <citation type="submission" date="2010-07" db="EMBL/GenBank/DDBJ databases">
        <title>The complete genome of Methanosalsum zhilinae DSM 4017.</title>
        <authorList>
            <consortium name="US DOE Joint Genome Institute (JGI-PGF)"/>
            <person name="Lucas S."/>
            <person name="Copeland A."/>
            <person name="Lapidus A."/>
            <person name="Glavina del Rio T."/>
            <person name="Dalin E."/>
            <person name="Tice H."/>
            <person name="Bruce D."/>
            <person name="Goodwin L."/>
            <person name="Pitluck S."/>
            <person name="Kyrpides N."/>
            <person name="Mavromatis K."/>
            <person name="Ovchinnikova G."/>
            <person name="Daligault H."/>
            <person name="Detter J.C."/>
            <person name="Han C."/>
            <person name="Tapia R."/>
            <person name="Larimer F."/>
            <person name="Land M."/>
            <person name="Hauser L."/>
            <person name="Markowitz V."/>
            <person name="Cheng J.-F."/>
            <person name="Hugenholtz P."/>
            <person name="Woyke T."/>
            <person name="Wu D."/>
            <person name="Spring S."/>
            <person name="Schueler E."/>
            <person name="Brambilla E."/>
            <person name="Klenk H.-P."/>
            <person name="Eisen J.A."/>
        </authorList>
    </citation>
    <scope>NUCLEOTIDE SEQUENCE</scope>
    <source>
        <strain evidence="6">DSM 4017</strain>
    </source>
</reference>
<keyword evidence="7" id="KW-1185">Reference proteome</keyword>
<feature type="transmembrane region" description="Helical" evidence="5">
    <location>
        <begin position="207"/>
        <end position="225"/>
    </location>
</feature>
<dbReference type="RefSeq" id="WP_013898244.1">
    <property type="nucleotide sequence ID" value="NC_015676.1"/>
</dbReference>
<dbReference type="NCBIfam" id="NF009516">
    <property type="entry name" value="PRK12875.1"/>
    <property type="match status" value="1"/>
</dbReference>
<keyword evidence="6" id="KW-0808">Transferase</keyword>
<feature type="transmembrane region" description="Helical" evidence="5">
    <location>
        <begin position="260"/>
        <end position="282"/>
    </location>
</feature>
<evidence type="ECO:0000256" key="5">
    <source>
        <dbReference type="SAM" id="Phobius"/>
    </source>
</evidence>
<dbReference type="EMBL" id="CP002101">
    <property type="protein sequence ID" value="AEH60805.1"/>
    <property type="molecule type" value="Genomic_DNA"/>
</dbReference>
<dbReference type="Gene3D" id="1.10.357.140">
    <property type="entry name" value="UbiA prenyltransferase"/>
    <property type="match status" value="1"/>
</dbReference>
<proteinExistence type="predicted"/>
<keyword evidence="4 5" id="KW-0472">Membrane</keyword>
<evidence type="ECO:0000256" key="1">
    <source>
        <dbReference type="ARBA" id="ARBA00004651"/>
    </source>
</evidence>
<dbReference type="PANTHER" id="PTHR42723">
    <property type="entry name" value="CHLOROPHYLL SYNTHASE"/>
    <property type="match status" value="1"/>
</dbReference>
<keyword evidence="2 5" id="KW-0812">Transmembrane</keyword>
<protein>
    <submittedName>
        <fullName evidence="6">UbiA prenyltransferase</fullName>
    </submittedName>
</protein>
<dbReference type="OrthoDB" id="305381at2157"/>
<evidence type="ECO:0000313" key="6">
    <source>
        <dbReference type="EMBL" id="AEH60805.1"/>
    </source>
</evidence>
<dbReference type="HOGENOM" id="CLU_058976_0_0_2"/>
<feature type="transmembrane region" description="Helical" evidence="5">
    <location>
        <begin position="43"/>
        <end position="61"/>
    </location>
</feature>
<sequence precursor="true">MNSTFSFLFKVSRFRFWIYTGGTYVVGYALAANTFIDFIQIEYYIYLLYFFFLANIFIYGVNDLWDEDTDELNPKKDEMEHRLQKSEKLKLKYSIYFILGISLILMLFQSWGERLIFSGFLILSYFYSAPPLRLKKRPILDFSSNYLYVMPGILAYYLVAGDLPSWVILLAAYCHISAMHIFSAIPDIKYDRITGIITTPVYFGKKVALYIVLVFWTILAFIAIYLSALHVLSFLALLFPAFPLILIIRPSVDIRKLYWYLPYINILLGGLLFFTLINYKIFSWV</sequence>
<accession>F7XLQ1</accession>
<dbReference type="GO" id="GO:0016765">
    <property type="term" value="F:transferase activity, transferring alkyl or aryl (other than methyl) groups"/>
    <property type="evidence" value="ECO:0007669"/>
    <property type="project" value="InterPro"/>
</dbReference>
<organism evidence="6 7">
    <name type="scientific">Methanosalsum zhilinae (strain DSM 4017 / NBRC 107636 / OCM 62 / WeN5)</name>
    <name type="common">Methanohalophilus zhilinae</name>
    <dbReference type="NCBI Taxonomy" id="679901"/>
    <lineage>
        <taxon>Archaea</taxon>
        <taxon>Methanobacteriati</taxon>
        <taxon>Methanobacteriota</taxon>
        <taxon>Stenosarchaea group</taxon>
        <taxon>Methanomicrobia</taxon>
        <taxon>Methanosarcinales</taxon>
        <taxon>Methanosarcinaceae</taxon>
        <taxon>Methanosalsum</taxon>
    </lineage>
</organism>
<dbReference type="InterPro" id="IPR050475">
    <property type="entry name" value="Prenyltransferase_related"/>
</dbReference>
<dbReference type="GeneID" id="10822568"/>
<dbReference type="STRING" id="679901.Mzhil_0946"/>
<evidence type="ECO:0000256" key="3">
    <source>
        <dbReference type="ARBA" id="ARBA00022989"/>
    </source>
</evidence>
<dbReference type="Gene3D" id="1.20.120.1780">
    <property type="entry name" value="UbiA prenyltransferase"/>
    <property type="match status" value="1"/>
</dbReference>
<keyword evidence="3 5" id="KW-1133">Transmembrane helix</keyword>
<dbReference type="Pfam" id="PF01040">
    <property type="entry name" value="UbiA"/>
    <property type="match status" value="1"/>
</dbReference>
<dbReference type="AlphaFoldDB" id="F7XLQ1"/>
<dbReference type="Proteomes" id="UP000006622">
    <property type="component" value="Chromosome"/>
</dbReference>
<dbReference type="GO" id="GO:0005886">
    <property type="term" value="C:plasma membrane"/>
    <property type="evidence" value="ECO:0007669"/>
    <property type="project" value="UniProtKB-SubCell"/>
</dbReference>
<name>F7XLQ1_METZD</name>
<feature type="transmembrane region" description="Helical" evidence="5">
    <location>
        <begin position="139"/>
        <end position="159"/>
    </location>
</feature>
<feature type="transmembrane region" description="Helical" evidence="5">
    <location>
        <begin position="165"/>
        <end position="186"/>
    </location>
</feature>
<comment type="subcellular location">
    <subcellularLocation>
        <location evidence="1">Cell membrane</location>
        <topology evidence="1">Multi-pass membrane protein</topology>
    </subcellularLocation>
</comment>
<feature type="transmembrane region" description="Helical" evidence="5">
    <location>
        <begin position="231"/>
        <end position="248"/>
    </location>
</feature>
<feature type="transmembrane region" description="Helical" evidence="5">
    <location>
        <begin position="16"/>
        <end position="36"/>
    </location>
</feature>
<dbReference type="PANTHER" id="PTHR42723:SF1">
    <property type="entry name" value="CHLOROPHYLL SYNTHASE, CHLOROPLASTIC"/>
    <property type="match status" value="1"/>
</dbReference>